<gene>
    <name evidence="4" type="ORF">S03H2_10238</name>
</gene>
<dbReference type="GO" id="GO:1901135">
    <property type="term" value="P:carbohydrate derivative metabolic process"/>
    <property type="evidence" value="ECO:0007669"/>
    <property type="project" value="InterPro"/>
</dbReference>
<dbReference type="AlphaFoldDB" id="X1E7C8"/>
<dbReference type="InterPro" id="IPR019490">
    <property type="entry name" value="Glu6P/Mann6P_isomerase_C"/>
</dbReference>
<proteinExistence type="inferred from homology"/>
<organism evidence="4">
    <name type="scientific">marine sediment metagenome</name>
    <dbReference type="NCBI Taxonomy" id="412755"/>
    <lineage>
        <taxon>unclassified sequences</taxon>
        <taxon>metagenomes</taxon>
        <taxon>ecological metagenomes</taxon>
    </lineage>
</organism>
<comment type="similarity">
    <text evidence="1">Belongs to the PGI/PMI family.</text>
</comment>
<feature type="domain" description="Bifunctional glucose-6-phosphate/mannose-6-phosphate isomerase C-terminal" evidence="3">
    <location>
        <begin position="27"/>
        <end position="176"/>
    </location>
</feature>
<protein>
    <recommendedName>
        <fullName evidence="3">Bifunctional glucose-6-phosphate/mannose-6-phosphate isomerase C-terminal domain-containing protein</fullName>
    </recommendedName>
</protein>
<dbReference type="Pfam" id="PF10432">
    <property type="entry name" value="bact-PGI_C"/>
    <property type="match status" value="1"/>
</dbReference>
<evidence type="ECO:0000256" key="1">
    <source>
        <dbReference type="ARBA" id="ARBA00010523"/>
    </source>
</evidence>
<dbReference type="SUPFAM" id="SSF53697">
    <property type="entry name" value="SIS domain"/>
    <property type="match status" value="1"/>
</dbReference>
<evidence type="ECO:0000259" key="3">
    <source>
        <dbReference type="Pfam" id="PF10432"/>
    </source>
</evidence>
<dbReference type="GO" id="GO:0004347">
    <property type="term" value="F:glucose-6-phosphate isomerase activity"/>
    <property type="evidence" value="ECO:0007669"/>
    <property type="project" value="InterPro"/>
</dbReference>
<evidence type="ECO:0000313" key="4">
    <source>
        <dbReference type="EMBL" id="GAH29181.1"/>
    </source>
</evidence>
<accession>X1E7C8</accession>
<dbReference type="GO" id="GO:0004476">
    <property type="term" value="F:mannose-6-phosphate isomerase activity"/>
    <property type="evidence" value="ECO:0007669"/>
    <property type="project" value="InterPro"/>
</dbReference>
<dbReference type="GO" id="GO:0097367">
    <property type="term" value="F:carbohydrate derivative binding"/>
    <property type="evidence" value="ECO:0007669"/>
    <property type="project" value="InterPro"/>
</dbReference>
<dbReference type="InterPro" id="IPR046348">
    <property type="entry name" value="SIS_dom_sf"/>
</dbReference>
<keyword evidence="2" id="KW-0413">Isomerase</keyword>
<feature type="non-terminal residue" evidence="4">
    <location>
        <position position="1"/>
    </location>
</feature>
<comment type="caution">
    <text evidence="4">The sequence shown here is derived from an EMBL/GenBank/DDBJ whole genome shotgun (WGS) entry which is preliminary data.</text>
</comment>
<sequence>PSRELLGTVAVLREGQTQLMADIFIADNPAKRIAGQLLGRWVTVMGSGLLAPVARRWKGQISEIAKAWAQFEFLPEANHNTLAGIQNPEDLLSRITVLFLRAPSDHPRNRLRSDLTRKTFMLEGLGTDFIDAQGETPMAHLWTCLHFGDYMAYYLAMAYGVNPTLVTAIENFKKEMAAEGE</sequence>
<name>X1E7C8_9ZZZZ</name>
<dbReference type="CDD" id="cd05637">
    <property type="entry name" value="SIS_PGI_PMI_2"/>
    <property type="match status" value="1"/>
</dbReference>
<evidence type="ECO:0000256" key="2">
    <source>
        <dbReference type="ARBA" id="ARBA00023235"/>
    </source>
</evidence>
<dbReference type="Gene3D" id="3.40.50.10490">
    <property type="entry name" value="Glucose-6-phosphate isomerase like protein, domain 1"/>
    <property type="match status" value="1"/>
</dbReference>
<dbReference type="GO" id="GO:0005975">
    <property type="term" value="P:carbohydrate metabolic process"/>
    <property type="evidence" value="ECO:0007669"/>
    <property type="project" value="InterPro"/>
</dbReference>
<dbReference type="EMBL" id="BARU01005279">
    <property type="protein sequence ID" value="GAH29181.1"/>
    <property type="molecule type" value="Genomic_DNA"/>
</dbReference>
<reference evidence="4" key="1">
    <citation type="journal article" date="2014" name="Front. Microbiol.">
        <title>High frequency of phylogenetically diverse reductive dehalogenase-homologous genes in deep subseafloor sedimentary metagenomes.</title>
        <authorList>
            <person name="Kawai M."/>
            <person name="Futagami T."/>
            <person name="Toyoda A."/>
            <person name="Takaki Y."/>
            <person name="Nishi S."/>
            <person name="Hori S."/>
            <person name="Arai W."/>
            <person name="Tsubouchi T."/>
            <person name="Morono Y."/>
            <person name="Uchiyama I."/>
            <person name="Ito T."/>
            <person name="Fujiyama A."/>
            <person name="Inagaki F."/>
            <person name="Takami H."/>
        </authorList>
    </citation>
    <scope>NUCLEOTIDE SEQUENCE</scope>
    <source>
        <strain evidence="4">Expedition CK06-06</strain>
    </source>
</reference>